<comment type="caution">
    <text evidence="3">The sequence shown here is derived from an EMBL/GenBank/DDBJ whole genome shotgun (WGS) entry which is preliminary data.</text>
</comment>
<keyword evidence="4" id="KW-1185">Reference proteome</keyword>
<accession>A0ABT7HHN2</accession>
<gene>
    <name evidence="3" type="ORF">QQA45_00630</name>
</gene>
<dbReference type="InterPro" id="IPR007527">
    <property type="entry name" value="Znf_SWIM"/>
</dbReference>
<dbReference type="RefSeq" id="WP_285152439.1">
    <property type="nucleotide sequence ID" value="NZ_JASSPP010000001.1"/>
</dbReference>
<dbReference type="PROSITE" id="PS50966">
    <property type="entry name" value="ZF_SWIM"/>
    <property type="match status" value="1"/>
</dbReference>
<proteinExistence type="predicted"/>
<evidence type="ECO:0000313" key="3">
    <source>
        <dbReference type="EMBL" id="MDK9580036.1"/>
    </source>
</evidence>
<evidence type="ECO:0000259" key="2">
    <source>
        <dbReference type="PROSITE" id="PS50966"/>
    </source>
</evidence>
<dbReference type="Pfam" id="PF04434">
    <property type="entry name" value="SWIM"/>
    <property type="match status" value="1"/>
</dbReference>
<keyword evidence="1" id="KW-0862">Zinc</keyword>
<organism evidence="3 4">
    <name type="scientific">Sneathia sanguinegens</name>
    <dbReference type="NCBI Taxonomy" id="40543"/>
    <lineage>
        <taxon>Bacteria</taxon>
        <taxon>Fusobacteriati</taxon>
        <taxon>Fusobacteriota</taxon>
        <taxon>Fusobacteriia</taxon>
        <taxon>Fusobacteriales</taxon>
        <taxon>Leptotrichiaceae</taxon>
        <taxon>Sneathia</taxon>
    </lineage>
</organism>
<dbReference type="Proteomes" id="UP001225134">
    <property type="component" value="Unassembled WGS sequence"/>
</dbReference>
<protein>
    <submittedName>
        <fullName evidence="3">SWIM zinc finger family protein</fullName>
    </submittedName>
</protein>
<evidence type="ECO:0000256" key="1">
    <source>
        <dbReference type="PROSITE-ProRule" id="PRU00325"/>
    </source>
</evidence>
<reference evidence="3 4" key="1">
    <citation type="submission" date="2023-06" db="EMBL/GenBank/DDBJ databases">
        <title>Antibody response to the Sneathia vaginalis cytopathogenic toxin A during pregnancy.</title>
        <authorList>
            <person name="Mccoy Z.T."/>
            <person name="Serrano M.G."/>
            <person name="Spaine K."/>
            <person name="Edwards D.J."/>
            <person name="Buck G.A."/>
            <person name="Jefferson K."/>
        </authorList>
    </citation>
    <scope>NUCLEOTIDE SEQUENCE [LARGE SCALE GENOMIC DNA]</scope>
    <source>
        <strain evidence="3 4">CCUG 42621</strain>
    </source>
</reference>
<feature type="domain" description="SWIM-type" evidence="2">
    <location>
        <begin position="43"/>
        <end position="78"/>
    </location>
</feature>
<dbReference type="EMBL" id="JASSPP010000001">
    <property type="protein sequence ID" value="MDK9580036.1"/>
    <property type="molecule type" value="Genomic_DNA"/>
</dbReference>
<name>A0ABT7HHN2_9FUSO</name>
<evidence type="ECO:0000313" key="4">
    <source>
        <dbReference type="Proteomes" id="UP001225134"/>
    </source>
</evidence>
<keyword evidence="1" id="KW-0863">Zinc-finger</keyword>
<sequence>MWKDRFEKKILDRGYRYYFLKKVELLKEKDEIIEFKVRGTKEYTVIIDKYNRKSSCNCPYALGGKNCKHMVASIYEYNTSGDKKISKYDLEESKWIIENILKIWNVEESIAKFMEFLDDVKENIYNDFNSLAENILIFSFVEFAFHVDKYKINDLIMVTSNIMKLLRLSLEDRKYNLQVKILYKLYNKIKKIYIKNPMVLLFYLHLEKTFINCREEIKVILLENVNKNEDMFLELLFDLYSKFHYDDDLLKLAEKFSDKEICYKYLIEMEERKENYSKVIEYCEKALKICEDSSYFIEYIIKITRNVDKYFDKFYKYVLLKFENNREILYEDYSIICEKLSKDKLENFKKNILDNHLKIGEYIRILFHEKMYEKILKQVLNNIFAFDYIAKYMIENYGDIIYSKICNEIIQLVKNSSSISDYENIANVMDYIDKFKDGNERRAKFEKELFEMFPNKKRLKKILSYV</sequence>
<keyword evidence="1" id="KW-0479">Metal-binding</keyword>